<keyword evidence="1" id="KW-1133">Transmembrane helix</keyword>
<feature type="domain" description="VanZ-like" evidence="2">
    <location>
        <begin position="16"/>
        <end position="156"/>
    </location>
</feature>
<dbReference type="Proteomes" id="UP000184251">
    <property type="component" value="Unassembled WGS sequence"/>
</dbReference>
<evidence type="ECO:0000256" key="1">
    <source>
        <dbReference type="SAM" id="Phobius"/>
    </source>
</evidence>
<organism evidence="3 4">
    <name type="scientific">Alkalibacter saccharofermentans DSM 14828</name>
    <dbReference type="NCBI Taxonomy" id="1120975"/>
    <lineage>
        <taxon>Bacteria</taxon>
        <taxon>Bacillati</taxon>
        <taxon>Bacillota</taxon>
        <taxon>Clostridia</taxon>
        <taxon>Eubacteriales</taxon>
        <taxon>Eubacteriaceae</taxon>
        <taxon>Alkalibacter</taxon>
    </lineage>
</organism>
<sequence>MKVNKKYFRAAALFGYMVTVALLTLRPFAGAVMYEADYNFVLFASINNYMRHMQNFGMINYGAFCYFPGNPILFVKNIFTVSFINIWGNVALFVPMGVFMGMYFKKHKIIKTFLGGLAMSAAIEIAQFIGLSSRRADVDDIILNVFGSLVGVVAYLGIIKLTGSESADEN</sequence>
<dbReference type="PANTHER" id="PTHR36834">
    <property type="entry name" value="MEMBRANE PROTEIN-RELATED"/>
    <property type="match status" value="1"/>
</dbReference>
<reference evidence="3 4" key="1">
    <citation type="submission" date="2016-11" db="EMBL/GenBank/DDBJ databases">
        <authorList>
            <person name="Jaros S."/>
            <person name="Januszkiewicz K."/>
            <person name="Wedrychowicz H."/>
        </authorList>
    </citation>
    <scope>NUCLEOTIDE SEQUENCE [LARGE SCALE GENOMIC DNA]</scope>
    <source>
        <strain evidence="3 4">DSM 14828</strain>
    </source>
</reference>
<dbReference type="AlphaFoldDB" id="A0A1M4WZ92"/>
<dbReference type="PANTHER" id="PTHR36834:SF1">
    <property type="entry name" value="INTEGRAL MEMBRANE PROTEIN"/>
    <property type="match status" value="1"/>
</dbReference>
<feature type="transmembrane region" description="Helical" evidence="1">
    <location>
        <begin position="141"/>
        <end position="159"/>
    </location>
</feature>
<accession>A0A1M4WZ92</accession>
<name>A0A1M4WZ92_9FIRM</name>
<dbReference type="OrthoDB" id="9805025at2"/>
<dbReference type="InterPro" id="IPR006976">
    <property type="entry name" value="VanZ-like"/>
</dbReference>
<protein>
    <submittedName>
        <fullName evidence="3">VanZ like family protein</fullName>
    </submittedName>
</protein>
<feature type="transmembrane region" description="Helical" evidence="1">
    <location>
        <begin position="7"/>
        <end position="29"/>
    </location>
</feature>
<dbReference type="Pfam" id="PF04892">
    <property type="entry name" value="VanZ"/>
    <property type="match status" value="1"/>
</dbReference>
<dbReference type="InterPro" id="IPR053150">
    <property type="entry name" value="Teicoplanin_resist-assoc"/>
</dbReference>
<keyword evidence="1" id="KW-0472">Membrane</keyword>
<dbReference type="RefSeq" id="WP_073270441.1">
    <property type="nucleotide sequence ID" value="NZ_FQTU01000008.1"/>
</dbReference>
<dbReference type="STRING" id="1120975.SAMN02746064_01365"/>
<proteinExistence type="predicted"/>
<keyword evidence="4" id="KW-1185">Reference proteome</keyword>
<evidence type="ECO:0000313" key="4">
    <source>
        <dbReference type="Proteomes" id="UP000184251"/>
    </source>
</evidence>
<evidence type="ECO:0000259" key="2">
    <source>
        <dbReference type="Pfam" id="PF04892"/>
    </source>
</evidence>
<gene>
    <name evidence="3" type="ORF">SAMN02746064_01365</name>
</gene>
<evidence type="ECO:0000313" key="3">
    <source>
        <dbReference type="EMBL" id="SHE86457.1"/>
    </source>
</evidence>
<keyword evidence="1" id="KW-0812">Transmembrane</keyword>
<feature type="transmembrane region" description="Helical" evidence="1">
    <location>
        <begin position="78"/>
        <end position="100"/>
    </location>
</feature>
<dbReference type="EMBL" id="FQTU01000008">
    <property type="protein sequence ID" value="SHE86457.1"/>
    <property type="molecule type" value="Genomic_DNA"/>
</dbReference>
<feature type="transmembrane region" description="Helical" evidence="1">
    <location>
        <begin position="112"/>
        <end position="129"/>
    </location>
</feature>